<dbReference type="GO" id="GO:0005739">
    <property type="term" value="C:mitochondrion"/>
    <property type="evidence" value="ECO:0007669"/>
    <property type="project" value="UniProtKB-SubCell"/>
</dbReference>
<protein>
    <recommendedName>
        <fullName evidence="6">deoxyhypusine synthase</fullName>
        <ecNumber evidence="6">2.5.1.46</ecNumber>
    </recommendedName>
</protein>
<dbReference type="EC" id="2.5.1.46" evidence="6"/>
<dbReference type="VEuPathDB" id="FungiDB:MELLADRAFT_41354"/>
<dbReference type="HOGENOM" id="CLU_1810751_0_0_1"/>
<dbReference type="Pfam" id="PF01916">
    <property type="entry name" value="DS"/>
    <property type="match status" value="1"/>
</dbReference>
<dbReference type="InParanoid" id="F4SEK9"/>
<dbReference type="Gene3D" id="3.40.910.10">
    <property type="entry name" value="Deoxyhypusine synthase"/>
    <property type="match status" value="1"/>
</dbReference>
<dbReference type="KEGG" id="mlr:MELLADRAFT_41354"/>
<name>F4SEK9_MELLP</name>
<comment type="similarity">
    <text evidence="5">Belongs to the deoxyhypusine synthase family.</text>
</comment>
<dbReference type="SUPFAM" id="SSF52467">
    <property type="entry name" value="DHS-like NAD/FAD-binding domain"/>
    <property type="match status" value="1"/>
</dbReference>
<evidence type="ECO:0000256" key="1">
    <source>
        <dbReference type="ARBA" id="ARBA00000952"/>
    </source>
</evidence>
<proteinExistence type="inferred from homology"/>
<evidence type="ECO:0000256" key="5">
    <source>
        <dbReference type="ARBA" id="ARBA00009892"/>
    </source>
</evidence>
<dbReference type="RefSeq" id="XP_007419813.1">
    <property type="nucleotide sequence ID" value="XM_007419751.1"/>
</dbReference>
<reference evidence="9" key="1">
    <citation type="journal article" date="2011" name="Proc. Natl. Acad. Sci. U.S.A.">
        <title>Obligate biotrophy features unraveled by the genomic analysis of rust fungi.</title>
        <authorList>
            <person name="Duplessis S."/>
            <person name="Cuomo C.A."/>
            <person name="Lin Y.-C."/>
            <person name="Aerts A."/>
            <person name="Tisserant E."/>
            <person name="Veneault-Fourrey C."/>
            <person name="Joly D.L."/>
            <person name="Hacquard S."/>
            <person name="Amselem J."/>
            <person name="Cantarel B.L."/>
            <person name="Chiu R."/>
            <person name="Coutinho P.M."/>
            <person name="Feau N."/>
            <person name="Field M."/>
            <person name="Frey P."/>
            <person name="Gelhaye E."/>
            <person name="Goldberg J."/>
            <person name="Grabherr M.G."/>
            <person name="Kodira C.D."/>
            <person name="Kohler A."/>
            <person name="Kuees U."/>
            <person name="Lindquist E.A."/>
            <person name="Lucas S.M."/>
            <person name="Mago R."/>
            <person name="Mauceli E."/>
            <person name="Morin E."/>
            <person name="Murat C."/>
            <person name="Pangilinan J.L."/>
            <person name="Park R."/>
            <person name="Pearson M."/>
            <person name="Quesneville H."/>
            <person name="Rouhier N."/>
            <person name="Sakthikumar S."/>
            <person name="Salamov A.A."/>
            <person name="Schmutz J."/>
            <person name="Selles B."/>
            <person name="Shapiro H."/>
            <person name="Tanguay P."/>
            <person name="Tuskan G.A."/>
            <person name="Henrissat B."/>
            <person name="Van de Peer Y."/>
            <person name="Rouze P."/>
            <person name="Ellis J.G."/>
            <person name="Dodds P.N."/>
            <person name="Schein J.E."/>
            <person name="Zhong S."/>
            <person name="Hamelin R.C."/>
            <person name="Grigoriev I.V."/>
            <person name="Szabo L.J."/>
            <person name="Martin F."/>
        </authorList>
    </citation>
    <scope>NUCLEOTIDE SEQUENCE [LARGE SCALE GENOMIC DNA]</scope>
    <source>
        <strain evidence="9">98AG31 / pathotype 3-4-7</strain>
    </source>
</reference>
<comment type="pathway">
    <text evidence="4">Protein modification; eIF5A hypusination.</text>
</comment>
<evidence type="ECO:0000256" key="7">
    <source>
        <dbReference type="ARBA" id="ARBA00023027"/>
    </source>
</evidence>
<dbReference type="STRING" id="747676.F4SEK9"/>
<dbReference type="GO" id="GO:0034038">
    <property type="term" value="F:deoxyhypusine synthase activity"/>
    <property type="evidence" value="ECO:0007669"/>
    <property type="project" value="UniProtKB-EC"/>
</dbReference>
<dbReference type="GeneID" id="18927974"/>
<dbReference type="AlphaFoldDB" id="F4SEK9"/>
<comment type="catalytic activity">
    <reaction evidence="1">
        <text>[eIF5A protein]-L-lysine + spermidine = [eIF5A protein]-deoxyhypusine + propane-1,3-diamine</text>
        <dbReference type="Rhea" id="RHEA:33299"/>
        <dbReference type="Rhea" id="RHEA-COMP:10143"/>
        <dbReference type="Rhea" id="RHEA-COMP:10144"/>
        <dbReference type="ChEBI" id="CHEBI:29969"/>
        <dbReference type="ChEBI" id="CHEBI:57484"/>
        <dbReference type="ChEBI" id="CHEBI:57834"/>
        <dbReference type="ChEBI" id="CHEBI:82657"/>
        <dbReference type="EC" id="2.5.1.46"/>
    </reaction>
</comment>
<accession>F4SEK9</accession>
<evidence type="ECO:0000256" key="6">
    <source>
        <dbReference type="ARBA" id="ARBA00012683"/>
    </source>
</evidence>
<dbReference type="PANTHER" id="PTHR11703:SF0">
    <property type="entry name" value="DEOXYHYPUSINE SYNTHASE"/>
    <property type="match status" value="1"/>
</dbReference>
<comment type="function">
    <text evidence="2">Catalyzes the NAD-dependent oxidative cleavage of spermidine and the subsequent transfer of the butylamine moiety of spermidine to the epsilon-amino group of a specific lysine residue of the eIF-5A precursor protein to form the intermediate deoxyhypusine residue.</text>
</comment>
<evidence type="ECO:0000256" key="2">
    <source>
        <dbReference type="ARBA" id="ARBA00002823"/>
    </source>
</evidence>
<evidence type="ECO:0000313" key="9">
    <source>
        <dbReference type="Proteomes" id="UP000001072"/>
    </source>
</evidence>
<dbReference type="EMBL" id="GL883490">
    <property type="protein sequence ID" value="EGF96917.1"/>
    <property type="molecule type" value="Genomic_DNA"/>
</dbReference>
<dbReference type="eggNOG" id="KOG2924">
    <property type="taxonomic scope" value="Eukaryota"/>
</dbReference>
<organism evidence="9">
    <name type="scientific">Melampsora larici-populina (strain 98AG31 / pathotype 3-4-7)</name>
    <name type="common">Poplar leaf rust fungus</name>
    <dbReference type="NCBI Taxonomy" id="747676"/>
    <lineage>
        <taxon>Eukaryota</taxon>
        <taxon>Fungi</taxon>
        <taxon>Dikarya</taxon>
        <taxon>Basidiomycota</taxon>
        <taxon>Pucciniomycotina</taxon>
        <taxon>Pucciniomycetes</taxon>
        <taxon>Pucciniales</taxon>
        <taxon>Melampsoraceae</taxon>
        <taxon>Melampsora</taxon>
    </lineage>
</organism>
<dbReference type="OrthoDB" id="294378at2759"/>
<sequence length="143" mass="15977">AAESILIKDQDYNHRLDLNQLMSSCQKNGSQATTLYQSIKPINKMVSLEKTFESQSNRSKKMKKRFLGFTSNSMSSGLREILKFSTKLSYLSVIVLTAGGIQDDIVKCLGSTYLSSFDSNSRSNSHKSGSICIENLFVPNENY</sequence>
<evidence type="ECO:0000256" key="4">
    <source>
        <dbReference type="ARBA" id="ARBA00005041"/>
    </source>
</evidence>
<dbReference type="InterPro" id="IPR002773">
    <property type="entry name" value="Deoxyhypusine_synthase"/>
</dbReference>
<evidence type="ECO:0000256" key="3">
    <source>
        <dbReference type="ARBA" id="ARBA00004173"/>
    </source>
</evidence>
<evidence type="ECO:0000313" key="8">
    <source>
        <dbReference type="EMBL" id="EGF96917.1"/>
    </source>
</evidence>
<keyword evidence="7" id="KW-0520">NAD</keyword>
<dbReference type="InterPro" id="IPR029035">
    <property type="entry name" value="DHS-like_NAD/FAD-binding_dom"/>
</dbReference>
<comment type="subcellular location">
    <subcellularLocation>
        <location evidence="3">Mitochondrion</location>
    </subcellularLocation>
</comment>
<dbReference type="InterPro" id="IPR036982">
    <property type="entry name" value="Deoxyhypusine_synthase_sf"/>
</dbReference>
<feature type="non-terminal residue" evidence="8">
    <location>
        <position position="1"/>
    </location>
</feature>
<gene>
    <name evidence="8" type="ORF">MELLADRAFT_41354</name>
</gene>
<dbReference type="Proteomes" id="UP000001072">
    <property type="component" value="Unassembled WGS sequence"/>
</dbReference>
<dbReference type="PANTHER" id="PTHR11703">
    <property type="entry name" value="DEOXYHYPUSINE SYNTHASE"/>
    <property type="match status" value="1"/>
</dbReference>
<keyword evidence="9" id="KW-1185">Reference proteome</keyword>